<evidence type="ECO:0000313" key="3">
    <source>
        <dbReference type="EMBL" id="KAE9033147.1"/>
    </source>
</evidence>
<proteinExistence type="predicted"/>
<keyword evidence="2" id="KW-0812">Transmembrane</keyword>
<evidence type="ECO:0000256" key="1">
    <source>
        <dbReference type="SAM" id="MobiDB-lite"/>
    </source>
</evidence>
<comment type="caution">
    <text evidence="3">The sequence shown here is derived from an EMBL/GenBank/DDBJ whole genome shotgun (WGS) entry which is preliminary data.</text>
</comment>
<keyword evidence="2" id="KW-0472">Membrane</keyword>
<keyword evidence="2" id="KW-1133">Transmembrane helix</keyword>
<dbReference type="OrthoDB" id="10353278at2759"/>
<organism evidence="3 4">
    <name type="scientific">Phytophthora rubi</name>
    <dbReference type="NCBI Taxonomy" id="129364"/>
    <lineage>
        <taxon>Eukaryota</taxon>
        <taxon>Sar</taxon>
        <taxon>Stramenopiles</taxon>
        <taxon>Oomycota</taxon>
        <taxon>Peronosporomycetes</taxon>
        <taxon>Peronosporales</taxon>
        <taxon>Peronosporaceae</taxon>
        <taxon>Phytophthora</taxon>
    </lineage>
</organism>
<name>A0A6A3MUS1_9STRA</name>
<protein>
    <submittedName>
        <fullName evidence="3">Uncharacterized protein</fullName>
    </submittedName>
</protein>
<evidence type="ECO:0000313" key="4">
    <source>
        <dbReference type="Proteomes" id="UP000435112"/>
    </source>
</evidence>
<evidence type="ECO:0000256" key="2">
    <source>
        <dbReference type="SAM" id="Phobius"/>
    </source>
</evidence>
<dbReference type="AlphaFoldDB" id="A0A6A3MUS1"/>
<dbReference type="EMBL" id="QXFU01000455">
    <property type="protein sequence ID" value="KAE9033147.1"/>
    <property type="molecule type" value="Genomic_DNA"/>
</dbReference>
<sequence length="91" mass="9966">MRSLRRVLGSPPTASDDPTAPAAASKLDNFGSKERNVLLVYYLGSVTLVVVAALRPYDNIVATTKIAISALLKPCFDKEVLRFLKLKMMRA</sequence>
<feature type="compositionally biased region" description="Low complexity" evidence="1">
    <location>
        <begin position="10"/>
        <end position="22"/>
    </location>
</feature>
<dbReference type="Proteomes" id="UP000435112">
    <property type="component" value="Unassembled WGS sequence"/>
</dbReference>
<reference evidence="3 4" key="1">
    <citation type="submission" date="2018-09" db="EMBL/GenBank/DDBJ databases">
        <title>Genomic investigation of the strawberry pathogen Phytophthora fragariae indicates pathogenicity is determined by transcriptional variation in three key races.</title>
        <authorList>
            <person name="Adams T.M."/>
            <person name="Armitage A.D."/>
            <person name="Sobczyk M.K."/>
            <person name="Bates H.J."/>
            <person name="Dunwell J.M."/>
            <person name="Nellist C.F."/>
            <person name="Harrison R.J."/>
        </authorList>
    </citation>
    <scope>NUCLEOTIDE SEQUENCE [LARGE SCALE GENOMIC DNA]</scope>
    <source>
        <strain evidence="3 4">SCRP324</strain>
    </source>
</reference>
<accession>A0A6A3MUS1</accession>
<feature type="transmembrane region" description="Helical" evidence="2">
    <location>
        <begin position="36"/>
        <end position="54"/>
    </location>
</feature>
<gene>
    <name evidence="3" type="ORF">PR002_g8817</name>
</gene>
<feature type="region of interest" description="Disordered" evidence="1">
    <location>
        <begin position="1"/>
        <end position="22"/>
    </location>
</feature>